<evidence type="ECO:0000313" key="8">
    <source>
        <dbReference type="EMBL" id="KAG2324300.1"/>
    </source>
</evidence>
<evidence type="ECO:0000256" key="1">
    <source>
        <dbReference type="ARBA" id="ARBA00022723"/>
    </source>
</evidence>
<keyword evidence="9" id="KW-1185">Reference proteome</keyword>
<evidence type="ECO:0000256" key="3">
    <source>
        <dbReference type="ARBA" id="ARBA00022833"/>
    </source>
</evidence>
<feature type="compositionally biased region" description="Polar residues" evidence="5">
    <location>
        <begin position="1"/>
        <end position="11"/>
    </location>
</feature>
<feature type="domain" description="GRF-type" evidence="7">
    <location>
        <begin position="63"/>
        <end position="109"/>
    </location>
</feature>
<dbReference type="GO" id="GO:0008270">
    <property type="term" value="F:zinc ion binding"/>
    <property type="evidence" value="ECO:0007669"/>
    <property type="project" value="UniProtKB-KW"/>
</dbReference>
<keyword evidence="2 4" id="KW-0863">Zinc-finger</keyword>
<organism evidence="8 9">
    <name type="scientific">Brassica carinata</name>
    <name type="common">Ethiopian mustard</name>
    <name type="synonym">Abyssinian cabbage</name>
    <dbReference type="NCBI Taxonomy" id="52824"/>
    <lineage>
        <taxon>Eukaryota</taxon>
        <taxon>Viridiplantae</taxon>
        <taxon>Streptophyta</taxon>
        <taxon>Embryophyta</taxon>
        <taxon>Tracheophyta</taxon>
        <taxon>Spermatophyta</taxon>
        <taxon>Magnoliopsida</taxon>
        <taxon>eudicotyledons</taxon>
        <taxon>Gunneridae</taxon>
        <taxon>Pentapetalae</taxon>
        <taxon>rosids</taxon>
        <taxon>malvids</taxon>
        <taxon>Brassicales</taxon>
        <taxon>Brassicaceae</taxon>
        <taxon>Brassiceae</taxon>
        <taxon>Brassica</taxon>
    </lineage>
</organism>
<evidence type="ECO:0000256" key="6">
    <source>
        <dbReference type="SAM" id="Phobius"/>
    </source>
</evidence>
<protein>
    <recommendedName>
        <fullName evidence="7">GRF-type domain-containing protein</fullName>
    </recommendedName>
</protein>
<feature type="transmembrane region" description="Helical" evidence="6">
    <location>
        <begin position="166"/>
        <end position="184"/>
    </location>
</feature>
<sequence>MGLDYSYSQPSESEDLFGNSVDSGESETDDLIRRDQAEISYNARSLVHYPPQPEVEFGIPQVCYCGAQPQLATSKSRNDPGMITTGRRYYTCANVDDGECHVHKWWDVALMEEMRARDVHVLQLAEKVDNLCLSSDYETEEKLLRLEKLVCDLAKDKSNCRNGLEYFVGAMVLLIVILGIVVMFK</sequence>
<dbReference type="OrthoDB" id="1102003at2759"/>
<keyword evidence="6" id="KW-0472">Membrane</keyword>
<dbReference type="EMBL" id="JAAMPC010000002">
    <property type="protein sequence ID" value="KAG2324300.1"/>
    <property type="molecule type" value="Genomic_DNA"/>
</dbReference>
<evidence type="ECO:0000313" key="9">
    <source>
        <dbReference type="Proteomes" id="UP000886595"/>
    </source>
</evidence>
<dbReference type="AlphaFoldDB" id="A0A8X7W8C7"/>
<keyword evidence="6" id="KW-1133">Transmembrane helix</keyword>
<evidence type="ECO:0000256" key="5">
    <source>
        <dbReference type="SAM" id="MobiDB-lite"/>
    </source>
</evidence>
<evidence type="ECO:0000256" key="2">
    <source>
        <dbReference type="ARBA" id="ARBA00022771"/>
    </source>
</evidence>
<accession>A0A8X7W8C7</accession>
<gene>
    <name evidence="8" type="ORF">Bca52824_007028</name>
</gene>
<keyword evidence="3" id="KW-0862">Zinc</keyword>
<comment type="caution">
    <text evidence="8">The sequence shown here is derived from an EMBL/GenBank/DDBJ whole genome shotgun (WGS) entry which is preliminary data.</text>
</comment>
<feature type="region of interest" description="Disordered" evidence="5">
    <location>
        <begin position="1"/>
        <end position="29"/>
    </location>
</feature>
<dbReference type="PANTHER" id="PTHR33248">
    <property type="entry name" value="ZINC ION-BINDING PROTEIN"/>
    <property type="match status" value="1"/>
</dbReference>
<keyword evidence="1" id="KW-0479">Metal-binding</keyword>
<keyword evidence="6" id="KW-0812">Transmembrane</keyword>
<proteinExistence type="predicted"/>
<reference evidence="8 9" key="1">
    <citation type="submission" date="2020-02" db="EMBL/GenBank/DDBJ databases">
        <authorList>
            <person name="Ma Q."/>
            <person name="Huang Y."/>
            <person name="Song X."/>
            <person name="Pei D."/>
        </authorList>
    </citation>
    <scope>NUCLEOTIDE SEQUENCE [LARGE SCALE GENOMIC DNA]</scope>
    <source>
        <strain evidence="8">Sxm20200214</strain>
        <tissue evidence="8">Leaf</tissue>
    </source>
</reference>
<evidence type="ECO:0000259" key="7">
    <source>
        <dbReference type="PROSITE" id="PS51999"/>
    </source>
</evidence>
<dbReference type="InterPro" id="IPR010666">
    <property type="entry name" value="Znf_GRF"/>
</dbReference>
<dbReference type="Proteomes" id="UP000886595">
    <property type="component" value="Unassembled WGS sequence"/>
</dbReference>
<evidence type="ECO:0000256" key="4">
    <source>
        <dbReference type="PROSITE-ProRule" id="PRU01343"/>
    </source>
</evidence>
<dbReference type="PROSITE" id="PS51999">
    <property type="entry name" value="ZF_GRF"/>
    <property type="match status" value="1"/>
</dbReference>
<name>A0A8X7W8C7_BRACI</name>